<name>E3L7Q9_PUCGT</name>
<accession>E3L7Q9</accession>
<gene>
    <name evidence="2" type="ORF">PGTG_18716</name>
</gene>
<proteinExistence type="predicted"/>
<dbReference type="AlphaFoldDB" id="E3L7Q9"/>
<dbReference type="HOGENOM" id="CLU_2098023_0_0_1"/>
<dbReference type="Proteomes" id="UP000008783">
    <property type="component" value="Unassembled WGS sequence"/>
</dbReference>
<feature type="region of interest" description="Disordered" evidence="1">
    <location>
        <begin position="1"/>
        <end position="85"/>
    </location>
</feature>
<sequence length="116" mass="12627">MIDLLDGWDEGEKKKKGPRLENNQNLKPNRSKAKCAGTKQTTAGYDCAEGMGGAREREREGGEGRRGRGGMGGSSADKKVRRRVSCCGKAQSPNITKCSPLFNQQQLAGNIKKKKM</sequence>
<reference key="1">
    <citation type="submission" date="2007-01" db="EMBL/GenBank/DDBJ databases">
        <title>The Genome Sequence of Puccinia graminis f. sp. tritici Strain CRL 75-36-700-3.</title>
        <authorList>
            <consortium name="The Broad Institute Genome Sequencing Platform"/>
            <person name="Birren B."/>
            <person name="Lander E."/>
            <person name="Galagan J."/>
            <person name="Nusbaum C."/>
            <person name="Devon K."/>
            <person name="Cuomo C."/>
            <person name="Jaffe D."/>
            <person name="Butler J."/>
            <person name="Alvarez P."/>
            <person name="Gnerre S."/>
            <person name="Grabherr M."/>
            <person name="Mauceli E."/>
            <person name="Brockman W."/>
            <person name="Young S."/>
            <person name="LaButti K."/>
            <person name="Sykes S."/>
            <person name="DeCaprio D."/>
            <person name="Crawford M."/>
            <person name="Koehrsen M."/>
            <person name="Engels R."/>
            <person name="Montgomery P."/>
            <person name="Pearson M."/>
            <person name="Howarth C."/>
            <person name="Larson L."/>
            <person name="White J."/>
            <person name="Zeng Q."/>
            <person name="Kodira C."/>
            <person name="Yandava C."/>
            <person name="Alvarado L."/>
            <person name="O'Leary S."/>
            <person name="Szabo L."/>
            <person name="Dean R."/>
            <person name="Schein J."/>
        </authorList>
    </citation>
    <scope>NUCLEOTIDE SEQUENCE</scope>
    <source>
        <strain>CRL 75-36-700-3</strain>
    </source>
</reference>
<dbReference type="KEGG" id="pgr:PGTG_18716"/>
<organism evidence="2 3">
    <name type="scientific">Puccinia graminis f. sp. tritici (strain CRL 75-36-700-3 / race SCCL)</name>
    <name type="common">Black stem rust fungus</name>
    <dbReference type="NCBI Taxonomy" id="418459"/>
    <lineage>
        <taxon>Eukaryota</taxon>
        <taxon>Fungi</taxon>
        <taxon>Dikarya</taxon>
        <taxon>Basidiomycota</taxon>
        <taxon>Pucciniomycotina</taxon>
        <taxon>Pucciniomycetes</taxon>
        <taxon>Pucciniales</taxon>
        <taxon>Pucciniaceae</taxon>
        <taxon>Puccinia</taxon>
    </lineage>
</organism>
<dbReference type="EMBL" id="DS178367">
    <property type="protein sequence ID" value="EFP92584.1"/>
    <property type="molecule type" value="Genomic_DNA"/>
</dbReference>
<dbReference type="VEuPathDB" id="FungiDB:PGTG_18716"/>
<dbReference type="GeneID" id="10538743"/>
<reference evidence="3" key="2">
    <citation type="journal article" date="2011" name="Proc. Natl. Acad. Sci. U.S.A.">
        <title>Obligate biotrophy features unraveled by the genomic analysis of rust fungi.</title>
        <authorList>
            <person name="Duplessis S."/>
            <person name="Cuomo C.A."/>
            <person name="Lin Y.-C."/>
            <person name="Aerts A."/>
            <person name="Tisserant E."/>
            <person name="Veneault-Fourrey C."/>
            <person name="Joly D.L."/>
            <person name="Hacquard S."/>
            <person name="Amselem J."/>
            <person name="Cantarel B.L."/>
            <person name="Chiu R."/>
            <person name="Coutinho P.M."/>
            <person name="Feau N."/>
            <person name="Field M."/>
            <person name="Frey P."/>
            <person name="Gelhaye E."/>
            <person name="Goldberg J."/>
            <person name="Grabherr M.G."/>
            <person name="Kodira C.D."/>
            <person name="Kohler A."/>
            <person name="Kuees U."/>
            <person name="Lindquist E.A."/>
            <person name="Lucas S.M."/>
            <person name="Mago R."/>
            <person name="Mauceli E."/>
            <person name="Morin E."/>
            <person name="Murat C."/>
            <person name="Pangilinan J.L."/>
            <person name="Park R."/>
            <person name="Pearson M."/>
            <person name="Quesneville H."/>
            <person name="Rouhier N."/>
            <person name="Sakthikumar S."/>
            <person name="Salamov A.A."/>
            <person name="Schmutz J."/>
            <person name="Selles B."/>
            <person name="Shapiro H."/>
            <person name="Tanguay P."/>
            <person name="Tuskan G.A."/>
            <person name="Henrissat B."/>
            <person name="Van de Peer Y."/>
            <person name="Rouze P."/>
            <person name="Ellis J.G."/>
            <person name="Dodds P.N."/>
            <person name="Schein J.E."/>
            <person name="Zhong S."/>
            <person name="Hamelin R.C."/>
            <person name="Grigoriev I.V."/>
            <person name="Szabo L.J."/>
            <person name="Martin F."/>
        </authorList>
    </citation>
    <scope>NUCLEOTIDE SEQUENCE [LARGE SCALE GENOMIC DNA]</scope>
    <source>
        <strain evidence="3">CRL 75-36-700-3 / race SCCL</strain>
    </source>
</reference>
<dbReference type="InParanoid" id="E3L7Q9"/>
<keyword evidence="3" id="KW-1185">Reference proteome</keyword>
<feature type="compositionally biased region" description="Basic and acidic residues" evidence="1">
    <location>
        <begin position="54"/>
        <end position="66"/>
    </location>
</feature>
<evidence type="ECO:0000313" key="2">
    <source>
        <dbReference type="EMBL" id="EFP92584.1"/>
    </source>
</evidence>
<protein>
    <submittedName>
        <fullName evidence="2">Uncharacterized protein</fullName>
    </submittedName>
</protein>
<evidence type="ECO:0000313" key="3">
    <source>
        <dbReference type="Proteomes" id="UP000008783"/>
    </source>
</evidence>
<dbReference type="RefSeq" id="XP_003337003.1">
    <property type="nucleotide sequence ID" value="XM_003336955.1"/>
</dbReference>
<evidence type="ECO:0000256" key="1">
    <source>
        <dbReference type="SAM" id="MobiDB-lite"/>
    </source>
</evidence>